<reference evidence="1" key="2">
    <citation type="submission" date="2015-03" db="EMBL/GenBank/DDBJ databases">
        <authorList>
            <person name="Murphy D."/>
        </authorList>
    </citation>
    <scope>NUCLEOTIDE SEQUENCE [LARGE SCALE GENOMIC DNA]</scope>
    <source>
        <strain evidence="1">K00500041</strain>
    </source>
</reference>
<dbReference type="Proteomes" id="UP000044938">
    <property type="component" value="Unassembled WGS sequence"/>
</dbReference>
<gene>
    <name evidence="1" type="ORF">ERS007703_03657</name>
    <name evidence="2" type="ORF">ERS007720_04081</name>
</gene>
<organism evidence="1 3">
    <name type="scientific">Mycobacterium tuberculosis</name>
    <dbReference type="NCBI Taxonomy" id="1773"/>
    <lineage>
        <taxon>Bacteria</taxon>
        <taxon>Bacillati</taxon>
        <taxon>Actinomycetota</taxon>
        <taxon>Actinomycetes</taxon>
        <taxon>Mycobacteriales</taxon>
        <taxon>Mycobacteriaceae</taxon>
        <taxon>Mycobacterium</taxon>
        <taxon>Mycobacterium tuberculosis complex</taxon>
    </lineage>
</organism>
<dbReference type="EMBL" id="CSAE01000522">
    <property type="protein sequence ID" value="COW43938.1"/>
    <property type="molecule type" value="Genomic_DNA"/>
</dbReference>
<evidence type="ECO:0000313" key="4">
    <source>
        <dbReference type="Proteomes" id="UP000044938"/>
    </source>
</evidence>
<reference evidence="3 4" key="1">
    <citation type="submission" date="2015-03" db="EMBL/GenBank/DDBJ databases">
        <authorList>
            <consortium name="Pathogen Informatics"/>
        </authorList>
    </citation>
    <scope>NUCLEOTIDE SEQUENCE [LARGE SCALE GENOMIC DNA]</scope>
    <source>
        <strain evidence="3">K00500041</strain>
        <strain evidence="2 4">M09401471</strain>
    </source>
</reference>
<name>A0A0U0RC88_MYCTX</name>
<sequence>MITAAVSPVTNFDAGCVEAYQLATFRSICGRVWVVNSYSVCHVSRTIACKTKPSTRSSSR</sequence>
<evidence type="ECO:0000313" key="3">
    <source>
        <dbReference type="Proteomes" id="UP000038802"/>
    </source>
</evidence>
<proteinExistence type="predicted"/>
<evidence type="ECO:0000313" key="2">
    <source>
        <dbReference type="EMBL" id="COX20117.1"/>
    </source>
</evidence>
<protein>
    <submittedName>
        <fullName evidence="1">Uncharacterized protein</fullName>
    </submittedName>
</protein>
<dbReference type="Proteomes" id="UP000038802">
    <property type="component" value="Unassembled WGS sequence"/>
</dbReference>
<dbReference type="AlphaFoldDB" id="A0A0U0RC88"/>
<accession>A0A0U0RC88</accession>
<evidence type="ECO:0000313" key="1">
    <source>
        <dbReference type="EMBL" id="COW43938.1"/>
    </source>
</evidence>
<dbReference type="EMBL" id="CSAJ01000781">
    <property type="protein sequence ID" value="COX20117.1"/>
    <property type="molecule type" value="Genomic_DNA"/>
</dbReference>